<keyword evidence="1" id="KW-0134">Cell wall</keyword>
<protein>
    <recommendedName>
        <fullName evidence="7">Gram-positive cocci surface proteins LPxTG domain-containing protein</fullName>
    </recommendedName>
</protein>
<evidence type="ECO:0000256" key="6">
    <source>
        <dbReference type="SAM" id="Phobius"/>
    </source>
</evidence>
<keyword evidence="4" id="KW-0572">Peptidoglycan-anchor</keyword>
<evidence type="ECO:0000313" key="10">
    <source>
        <dbReference type="Proteomes" id="UP000234349"/>
    </source>
</evidence>
<keyword evidence="3" id="KW-0732">Signal</keyword>
<organism evidence="9 11">
    <name type="scientific">Latilactobacillus sakei</name>
    <name type="common">Lactobacillus sakei</name>
    <dbReference type="NCBI Taxonomy" id="1599"/>
    <lineage>
        <taxon>Bacteria</taxon>
        <taxon>Bacillati</taxon>
        <taxon>Bacillota</taxon>
        <taxon>Bacilli</taxon>
        <taxon>Lactobacillales</taxon>
        <taxon>Lactobacillaceae</taxon>
        <taxon>Latilactobacillus</taxon>
    </lineage>
</organism>
<dbReference type="EMBL" id="MKGH01000010">
    <property type="protein sequence ID" value="PKX79154.1"/>
    <property type="molecule type" value="Genomic_DNA"/>
</dbReference>
<dbReference type="EMBL" id="OKRC01000002">
    <property type="protein sequence ID" value="SPE19625.1"/>
    <property type="molecule type" value="Genomic_DNA"/>
</dbReference>
<reference evidence="8 10" key="1">
    <citation type="submission" date="2016-09" db="EMBL/GenBank/DDBJ databases">
        <authorList>
            <person name="Inglin R.C."/>
        </authorList>
    </citation>
    <scope>NUCLEOTIDE SEQUENCE [LARGE SCALE GENOMIC DNA]</scope>
    <source>
        <strain evidence="8 10">RI-517</strain>
    </source>
</reference>
<evidence type="ECO:0000313" key="8">
    <source>
        <dbReference type="EMBL" id="PKX79154.1"/>
    </source>
</evidence>
<evidence type="ECO:0000256" key="4">
    <source>
        <dbReference type="ARBA" id="ARBA00023088"/>
    </source>
</evidence>
<evidence type="ECO:0000256" key="1">
    <source>
        <dbReference type="ARBA" id="ARBA00022512"/>
    </source>
</evidence>
<dbReference type="RefSeq" id="WP_016265361.1">
    <property type="nucleotide sequence ID" value="NZ_CABMJT010000001.1"/>
</dbReference>
<keyword evidence="2" id="KW-0964">Secreted</keyword>
<name>A0A094Y170_LATSK</name>
<dbReference type="Pfam" id="PF00746">
    <property type="entry name" value="Gram_pos_anchor"/>
    <property type="match status" value="1"/>
</dbReference>
<keyword evidence="6" id="KW-0472">Membrane</keyword>
<feature type="transmembrane region" description="Helical" evidence="6">
    <location>
        <begin position="96"/>
        <end position="116"/>
    </location>
</feature>
<keyword evidence="6" id="KW-0812">Transmembrane</keyword>
<dbReference type="Proteomes" id="UP000234349">
    <property type="component" value="Unassembled WGS sequence"/>
</dbReference>
<evidence type="ECO:0000313" key="9">
    <source>
        <dbReference type="EMBL" id="SPE19625.1"/>
    </source>
</evidence>
<evidence type="ECO:0000256" key="5">
    <source>
        <dbReference type="SAM" id="MobiDB-lite"/>
    </source>
</evidence>
<evidence type="ECO:0000256" key="3">
    <source>
        <dbReference type="ARBA" id="ARBA00022729"/>
    </source>
</evidence>
<proteinExistence type="predicted"/>
<gene>
    <name evidence="8" type="ORF">CUR37_02875</name>
    <name evidence="9" type="ORF">LAS9267_00594</name>
</gene>
<feature type="region of interest" description="Disordered" evidence="5">
    <location>
        <begin position="49"/>
        <end position="91"/>
    </location>
</feature>
<dbReference type="NCBIfam" id="TIGR01167">
    <property type="entry name" value="LPXTG_anchor"/>
    <property type="match status" value="1"/>
</dbReference>
<accession>A0A094Y170</accession>
<dbReference type="GeneID" id="57132196"/>
<evidence type="ECO:0000256" key="2">
    <source>
        <dbReference type="ARBA" id="ARBA00022525"/>
    </source>
</evidence>
<sequence length="131" mass="13868">MTSSLSGRKEGLMMGLLLLILLLVTVAQPVRANRIDSGQSTASFAVHIDQKRPTPPGNHGQDGGVAQPTIPENGQEIHYTASGSQNATGRLPQTGAIKSTLLSLIGSAIILLVLGWHRQQSNTKEADYDAN</sequence>
<reference evidence="9 11" key="2">
    <citation type="submission" date="2018-02" db="EMBL/GenBank/DDBJ databases">
        <authorList>
            <person name="Rodrigo-Torres L."/>
            <person name="Arahal R. D."/>
            <person name="Lucena T."/>
        </authorList>
    </citation>
    <scope>NUCLEOTIDE SEQUENCE [LARGE SCALE GENOMIC DNA]</scope>
    <source>
        <strain evidence="9 11">CECT 9267</strain>
    </source>
</reference>
<dbReference type="InterPro" id="IPR019931">
    <property type="entry name" value="LPXTG_anchor"/>
</dbReference>
<evidence type="ECO:0000313" key="11">
    <source>
        <dbReference type="Proteomes" id="UP000239650"/>
    </source>
</evidence>
<feature type="domain" description="Gram-positive cocci surface proteins LPxTG" evidence="7">
    <location>
        <begin position="85"/>
        <end position="115"/>
    </location>
</feature>
<keyword evidence="6" id="KW-1133">Transmembrane helix</keyword>
<dbReference type="Proteomes" id="UP000239650">
    <property type="component" value="Unassembled WGS sequence"/>
</dbReference>
<dbReference type="AlphaFoldDB" id="A0A094Y170"/>
<comment type="caution">
    <text evidence="9">The sequence shown here is derived from an EMBL/GenBank/DDBJ whole genome shotgun (WGS) entry which is preliminary data.</text>
</comment>
<evidence type="ECO:0000259" key="7">
    <source>
        <dbReference type="Pfam" id="PF00746"/>
    </source>
</evidence>